<dbReference type="Pfam" id="PF00646">
    <property type="entry name" value="F-box"/>
    <property type="match status" value="1"/>
</dbReference>
<dbReference type="PANTHER" id="PTHR47123">
    <property type="entry name" value="F-BOX PROTEIN SKIP23"/>
    <property type="match status" value="1"/>
</dbReference>
<dbReference type="InterPro" id="IPR005174">
    <property type="entry name" value="KIB1-4_b-propeller"/>
</dbReference>
<gene>
    <name evidence="3" type="ORF">TSUD_119980</name>
</gene>
<evidence type="ECO:0000259" key="2">
    <source>
        <dbReference type="Pfam" id="PF03478"/>
    </source>
</evidence>
<proteinExistence type="predicted"/>
<evidence type="ECO:0000313" key="4">
    <source>
        <dbReference type="Proteomes" id="UP000242715"/>
    </source>
</evidence>
<feature type="domain" description="KIB1-4 beta-propeller" evidence="2">
    <location>
        <begin position="182"/>
        <end position="225"/>
    </location>
</feature>
<dbReference type="EMBL" id="DF973736">
    <property type="protein sequence ID" value="GAU38932.1"/>
    <property type="molecule type" value="Genomic_DNA"/>
</dbReference>
<dbReference type="Proteomes" id="UP000242715">
    <property type="component" value="Unassembled WGS sequence"/>
</dbReference>
<dbReference type="OrthoDB" id="1425275at2759"/>
<dbReference type="AlphaFoldDB" id="A0A2Z6NR71"/>
<sequence>MEKRQRVEWLHLPTELWTMIAKHLILEDKTSFDVFRFRSICKTWRSAHPLPQHTPFAPQVCIPLGRRGKCFLLQTTIYRLKPLLHDAPNNTNQSSSKGWLIMLGESESVPLRLLNPFACYPVSNNSQAQILSSDDTLPRVLNFMNFKVVKLLEAFNLSSKYHRTNKVVLFPSSFPVEGRMVNKESGRWQVAKNLGDFAFVLGRDSNFSLSAQDYHGIKGNCIYFSYYLSNTSRVFRFSLKDSMLTTPGPFWPCPNLFKKT</sequence>
<evidence type="ECO:0008006" key="5">
    <source>
        <dbReference type="Google" id="ProtNLM"/>
    </source>
</evidence>
<protein>
    <recommendedName>
        <fullName evidence="5">DUF295 domain-containing protein</fullName>
    </recommendedName>
</protein>
<evidence type="ECO:0000313" key="3">
    <source>
        <dbReference type="EMBL" id="GAU38932.1"/>
    </source>
</evidence>
<reference evidence="4" key="1">
    <citation type="journal article" date="2017" name="Front. Plant Sci.">
        <title>Climate Clever Clovers: New Paradigm to Reduce the Environmental Footprint of Ruminants by Breeding Low Methanogenic Forages Utilizing Haplotype Variation.</title>
        <authorList>
            <person name="Kaur P."/>
            <person name="Appels R."/>
            <person name="Bayer P.E."/>
            <person name="Keeble-Gagnere G."/>
            <person name="Wang J."/>
            <person name="Hirakawa H."/>
            <person name="Shirasawa K."/>
            <person name="Vercoe P."/>
            <person name="Stefanova K."/>
            <person name="Durmic Z."/>
            <person name="Nichols P."/>
            <person name="Revell C."/>
            <person name="Isobe S.N."/>
            <person name="Edwards D."/>
            <person name="Erskine W."/>
        </authorList>
    </citation>
    <scope>NUCLEOTIDE SEQUENCE [LARGE SCALE GENOMIC DNA]</scope>
    <source>
        <strain evidence="4">cv. Daliak</strain>
    </source>
</reference>
<dbReference type="Pfam" id="PF03478">
    <property type="entry name" value="Beta-prop_KIB1-4"/>
    <property type="match status" value="1"/>
</dbReference>
<name>A0A2Z6NR71_TRISU</name>
<dbReference type="InterPro" id="IPR001810">
    <property type="entry name" value="F-box_dom"/>
</dbReference>
<organism evidence="3 4">
    <name type="scientific">Trifolium subterraneum</name>
    <name type="common">Subterranean clover</name>
    <dbReference type="NCBI Taxonomy" id="3900"/>
    <lineage>
        <taxon>Eukaryota</taxon>
        <taxon>Viridiplantae</taxon>
        <taxon>Streptophyta</taxon>
        <taxon>Embryophyta</taxon>
        <taxon>Tracheophyta</taxon>
        <taxon>Spermatophyta</taxon>
        <taxon>Magnoliopsida</taxon>
        <taxon>eudicotyledons</taxon>
        <taxon>Gunneridae</taxon>
        <taxon>Pentapetalae</taxon>
        <taxon>rosids</taxon>
        <taxon>fabids</taxon>
        <taxon>Fabales</taxon>
        <taxon>Fabaceae</taxon>
        <taxon>Papilionoideae</taxon>
        <taxon>50 kb inversion clade</taxon>
        <taxon>NPAAA clade</taxon>
        <taxon>Hologalegina</taxon>
        <taxon>IRL clade</taxon>
        <taxon>Trifolieae</taxon>
        <taxon>Trifolium</taxon>
    </lineage>
</organism>
<dbReference type="PANTHER" id="PTHR47123:SF28">
    <property type="entry name" value="F-BOX DOMAIN-CONTAINING PROTEIN"/>
    <property type="match status" value="1"/>
</dbReference>
<feature type="domain" description="F-box" evidence="1">
    <location>
        <begin position="9"/>
        <end position="47"/>
    </location>
</feature>
<keyword evidence="4" id="KW-1185">Reference proteome</keyword>
<accession>A0A2Z6NR71</accession>
<evidence type="ECO:0000259" key="1">
    <source>
        <dbReference type="Pfam" id="PF00646"/>
    </source>
</evidence>
<dbReference type="InterPro" id="IPR051304">
    <property type="entry name" value="SCF_F-box_domain"/>
</dbReference>